<comment type="caution">
    <text evidence="3">The sequence shown here is derived from an EMBL/GenBank/DDBJ whole genome shotgun (WGS) entry which is preliminary data.</text>
</comment>
<keyword evidence="4" id="KW-1185">Reference proteome</keyword>
<name>A0ABP9HKQ7_9ACTN</name>
<feature type="region of interest" description="Disordered" evidence="1">
    <location>
        <begin position="260"/>
        <end position="298"/>
    </location>
</feature>
<evidence type="ECO:0000256" key="2">
    <source>
        <dbReference type="SAM" id="Phobius"/>
    </source>
</evidence>
<keyword evidence="2" id="KW-1133">Transmembrane helix</keyword>
<keyword evidence="2" id="KW-0472">Membrane</keyword>
<evidence type="ECO:0000313" key="4">
    <source>
        <dbReference type="Proteomes" id="UP001500466"/>
    </source>
</evidence>
<feature type="compositionally biased region" description="Pro residues" evidence="1">
    <location>
        <begin position="260"/>
        <end position="275"/>
    </location>
</feature>
<protein>
    <submittedName>
        <fullName evidence="3">Uncharacterized protein</fullName>
    </submittedName>
</protein>
<dbReference type="Proteomes" id="UP001500466">
    <property type="component" value="Unassembled WGS sequence"/>
</dbReference>
<dbReference type="EMBL" id="BAABHS010000015">
    <property type="protein sequence ID" value="GAA4972736.1"/>
    <property type="molecule type" value="Genomic_DNA"/>
</dbReference>
<feature type="transmembrane region" description="Helical" evidence="2">
    <location>
        <begin position="43"/>
        <end position="66"/>
    </location>
</feature>
<accession>A0ABP9HKQ7</accession>
<feature type="region of interest" description="Disordered" evidence="1">
    <location>
        <begin position="71"/>
        <end position="98"/>
    </location>
</feature>
<gene>
    <name evidence="3" type="ORF">GCM10023205_43750</name>
</gene>
<organism evidence="3 4">
    <name type="scientific">Yinghuangia aomiensis</name>
    <dbReference type="NCBI Taxonomy" id="676205"/>
    <lineage>
        <taxon>Bacteria</taxon>
        <taxon>Bacillati</taxon>
        <taxon>Actinomycetota</taxon>
        <taxon>Actinomycetes</taxon>
        <taxon>Kitasatosporales</taxon>
        <taxon>Streptomycetaceae</taxon>
        <taxon>Yinghuangia</taxon>
    </lineage>
</organism>
<reference evidence="4" key="1">
    <citation type="journal article" date="2019" name="Int. J. Syst. Evol. Microbiol.">
        <title>The Global Catalogue of Microorganisms (GCM) 10K type strain sequencing project: providing services to taxonomists for standard genome sequencing and annotation.</title>
        <authorList>
            <consortium name="The Broad Institute Genomics Platform"/>
            <consortium name="The Broad Institute Genome Sequencing Center for Infectious Disease"/>
            <person name="Wu L."/>
            <person name="Ma J."/>
        </authorList>
    </citation>
    <scope>NUCLEOTIDE SEQUENCE [LARGE SCALE GENOMIC DNA]</scope>
    <source>
        <strain evidence="4">JCM 17986</strain>
    </source>
</reference>
<evidence type="ECO:0000313" key="3">
    <source>
        <dbReference type="EMBL" id="GAA4972736.1"/>
    </source>
</evidence>
<keyword evidence="2" id="KW-0812">Transmembrane</keyword>
<feature type="compositionally biased region" description="Low complexity" evidence="1">
    <location>
        <begin position="71"/>
        <end position="92"/>
    </location>
</feature>
<evidence type="ECO:0000256" key="1">
    <source>
        <dbReference type="SAM" id="MobiDB-lite"/>
    </source>
</evidence>
<proteinExistence type="predicted"/>
<sequence length="298" mass="30342">MLTEDRFKDLLNAELDASPGPPMPGIADRAAAGGRRRARHRTAAAAAGTALAVGILAGGITVVSALGPSGASVAGPAAGPSASATPQAATLQGDPRFPEQPVPDNPLAAQLRPAIEQLLPGGTKTTRVYTGSDGGIYATVDWRTGQGLVEVVVGLVGRQWFGCELVGGKPRQVEGNYGQCVLTNGTLVGTYGGTNAKTGLQNRRFDTVSDGTMITLSYANGTISDNATPTQPQLPLTDEQGIGIVTSDAWRPLLTAYVPLPPGPTGAPTRIPSPPATVDLPPLTSGSHPPASSPPAHR</sequence>
<dbReference type="RefSeq" id="WP_345677292.1">
    <property type="nucleotide sequence ID" value="NZ_BAABHS010000015.1"/>
</dbReference>